<feature type="domain" description="2,4-diaminopentanoate dehydrogenase C-terminal" evidence="1">
    <location>
        <begin position="141"/>
        <end position="334"/>
    </location>
</feature>
<sequence>MSRRLRVVQWTTGKTGSAAVRGMVDHPVLDLVGCYAHSPDKVGRDVGELCGLPPIGVTATDDVEALLALEPDCVSYMAYRPNFDHLERILESGVNVVSTMYMMAGFGYGEQATHRLRDACLRGGSSLYASGIYPGHAPMVAVAASAMCSRVERLSILESLDISGYANEQMFRAQGFDLDPDDPAAHQACEASCGSFKDQIPVLAKALGVRIDAVGFRVEFATANQDTDFGFMTVKKGRVAGFKGTVSGDRDGRSLIECSFVWKLGEDMTPNWPVTHGYVIELDGVPGVRVRLEPQGEHLDGTVTTAMPAVNAIPQVCAAQPGIVNLMELPLARAAGQFRP</sequence>
<dbReference type="AlphaFoldDB" id="A0A1V2I8I9"/>
<proteinExistence type="predicted"/>
<keyword evidence="3" id="KW-1185">Reference proteome</keyword>
<protein>
    <submittedName>
        <fullName evidence="2">Dihydrodipicolinate reductase</fullName>
    </submittedName>
</protein>
<dbReference type="CDD" id="cd24146">
    <property type="entry name" value="nat-AmDH_N_like"/>
    <property type="match status" value="1"/>
</dbReference>
<dbReference type="Proteomes" id="UP000188929">
    <property type="component" value="Unassembled WGS sequence"/>
</dbReference>
<dbReference type="OrthoDB" id="4759936at2"/>
<evidence type="ECO:0000313" key="3">
    <source>
        <dbReference type="Proteomes" id="UP000188929"/>
    </source>
</evidence>
<comment type="caution">
    <text evidence="2">The sequence shown here is derived from an EMBL/GenBank/DDBJ whole genome shotgun (WGS) entry which is preliminary data.</text>
</comment>
<dbReference type="STRING" id="1834516.BL253_19200"/>
<dbReference type="EMBL" id="MOMC01000038">
    <property type="protein sequence ID" value="ONH28697.1"/>
    <property type="molecule type" value="Genomic_DNA"/>
</dbReference>
<gene>
    <name evidence="2" type="ORF">BL253_19200</name>
</gene>
<dbReference type="Pfam" id="PF19328">
    <property type="entry name" value="DAP_DH_C"/>
    <property type="match status" value="1"/>
</dbReference>
<organism evidence="2 3">
    <name type="scientific">Pseudofrankia asymbiotica</name>
    <dbReference type="NCBI Taxonomy" id="1834516"/>
    <lineage>
        <taxon>Bacteria</taxon>
        <taxon>Bacillati</taxon>
        <taxon>Actinomycetota</taxon>
        <taxon>Actinomycetes</taxon>
        <taxon>Frankiales</taxon>
        <taxon>Frankiaceae</taxon>
        <taxon>Pseudofrankia</taxon>
    </lineage>
</organism>
<reference evidence="3" key="1">
    <citation type="submission" date="2016-10" db="EMBL/GenBank/DDBJ databases">
        <title>Frankia sp. NRRL B-16386 Genome sequencing.</title>
        <authorList>
            <person name="Ghodhbane-Gtari F."/>
            <person name="Swanson E."/>
            <person name="Gueddou A."/>
            <person name="Hezbri K."/>
            <person name="Ktari K."/>
            <person name="Nouioui I."/>
            <person name="Morris K."/>
            <person name="Simpson S."/>
            <person name="Abebe-Akele F."/>
            <person name="Thomas K."/>
            <person name="Gtari M."/>
            <person name="Tisa L.S."/>
        </authorList>
    </citation>
    <scope>NUCLEOTIDE SEQUENCE [LARGE SCALE GENOMIC DNA]</scope>
    <source>
        <strain evidence="3">NRRL B-16386</strain>
    </source>
</reference>
<name>A0A1V2I8I9_9ACTN</name>
<dbReference type="InterPro" id="IPR045760">
    <property type="entry name" value="DAP_DH_C"/>
</dbReference>
<evidence type="ECO:0000313" key="2">
    <source>
        <dbReference type="EMBL" id="ONH28697.1"/>
    </source>
</evidence>
<dbReference type="RefSeq" id="WP_076818538.1">
    <property type="nucleotide sequence ID" value="NZ_MOMC01000038.1"/>
</dbReference>
<dbReference type="Gene3D" id="3.40.50.720">
    <property type="entry name" value="NAD(P)-binding Rossmann-like Domain"/>
    <property type="match status" value="1"/>
</dbReference>
<dbReference type="SUPFAM" id="SSF51735">
    <property type="entry name" value="NAD(P)-binding Rossmann-fold domains"/>
    <property type="match status" value="1"/>
</dbReference>
<dbReference type="InterPro" id="IPR036291">
    <property type="entry name" value="NAD(P)-bd_dom_sf"/>
</dbReference>
<evidence type="ECO:0000259" key="1">
    <source>
        <dbReference type="Pfam" id="PF19328"/>
    </source>
</evidence>
<accession>A0A1V2I8I9</accession>